<dbReference type="STRING" id="7574.A0A1S3J2P4"/>
<gene>
    <name evidence="4 5 6 7" type="primary">LOC106169663</name>
</gene>
<evidence type="ECO:0000313" key="6">
    <source>
        <dbReference type="RefSeq" id="XP_013404678.1"/>
    </source>
</evidence>
<evidence type="ECO:0000313" key="7">
    <source>
        <dbReference type="RefSeq" id="XP_013404679.1"/>
    </source>
</evidence>
<dbReference type="PANTHER" id="PTHR16255:SF1">
    <property type="entry name" value="REQUIRED FOR MEIOTIC NUCLEAR DIVISION PROTEIN 1 HOMOLOG"/>
    <property type="match status" value="1"/>
</dbReference>
<protein>
    <submittedName>
        <fullName evidence="4 5">Required for meiotic nuclear division protein 1 homolog isoform X1</fullName>
    </submittedName>
</protein>
<evidence type="ECO:0000313" key="4">
    <source>
        <dbReference type="RefSeq" id="XP_013404675.1"/>
    </source>
</evidence>
<dbReference type="RefSeq" id="XP_013404678.1">
    <property type="nucleotide sequence ID" value="XM_013549224.1"/>
</dbReference>
<dbReference type="GO" id="GO:0005739">
    <property type="term" value="C:mitochondrion"/>
    <property type="evidence" value="ECO:0007669"/>
    <property type="project" value="UniProtKB-ARBA"/>
</dbReference>
<accession>A0A1S3J2P4</accession>
<dbReference type="RefSeq" id="XP_013404676.1">
    <property type="nucleotide sequence ID" value="XM_013549222.1"/>
</dbReference>
<dbReference type="InterPro" id="IPR003734">
    <property type="entry name" value="DUF155"/>
</dbReference>
<proteinExistence type="inferred from homology"/>
<dbReference type="GeneID" id="106169663"/>
<sequence>MEGEFMGFYIEESATEVSLRSGNIRIPPQNKENKEQLLLEKFAISHGLMLAVQLDYCETQLQKFIEKLAYIPEDMKTKGKMTTEPRQAVRYIGELYDLRHRVLLESEYMETPEFFWNREELEGLFDNVRRHLELKNRVDVMKSKLSLCIDLMDNIQEALTHQHGARLEWIIIILIASEILIELLRWKGATVWAWLWGEEAAEKSDKLEQLNQEDSDPISRD</sequence>
<organism evidence="3 4">
    <name type="scientific">Lingula anatina</name>
    <name type="common">Brachiopod</name>
    <name type="synonym">Lingula unguis</name>
    <dbReference type="NCBI Taxonomy" id="7574"/>
    <lineage>
        <taxon>Eukaryota</taxon>
        <taxon>Metazoa</taxon>
        <taxon>Spiralia</taxon>
        <taxon>Lophotrochozoa</taxon>
        <taxon>Brachiopoda</taxon>
        <taxon>Linguliformea</taxon>
        <taxon>Lingulata</taxon>
        <taxon>Lingulida</taxon>
        <taxon>Linguloidea</taxon>
        <taxon>Lingulidae</taxon>
        <taxon>Lingula</taxon>
    </lineage>
</organism>
<dbReference type="InterPro" id="IPR051624">
    <property type="entry name" value="RMD1/Sad1-interacting"/>
</dbReference>
<dbReference type="OrthoDB" id="242766at2759"/>
<evidence type="ECO:0000313" key="5">
    <source>
        <dbReference type="RefSeq" id="XP_013404676.1"/>
    </source>
</evidence>
<evidence type="ECO:0000259" key="2">
    <source>
        <dbReference type="Pfam" id="PF02582"/>
    </source>
</evidence>
<dbReference type="RefSeq" id="XP_013404675.1">
    <property type="nucleotide sequence ID" value="XM_013549221.1"/>
</dbReference>
<dbReference type="Proteomes" id="UP000085678">
    <property type="component" value="Unplaced"/>
</dbReference>
<dbReference type="Pfam" id="PF02582">
    <property type="entry name" value="DUF155"/>
    <property type="match status" value="1"/>
</dbReference>
<name>A0A1S3J2P4_LINAN</name>
<comment type="similarity">
    <text evidence="1">Belongs to the RMD1/sif2 family.</text>
</comment>
<feature type="domain" description="DUF155" evidence="2">
    <location>
        <begin position="8"/>
        <end position="141"/>
    </location>
</feature>
<dbReference type="RefSeq" id="XP_013404679.1">
    <property type="nucleotide sequence ID" value="XM_013549225.1"/>
</dbReference>
<reference evidence="4 5" key="1">
    <citation type="submission" date="2025-04" db="UniProtKB">
        <authorList>
            <consortium name="RefSeq"/>
        </authorList>
    </citation>
    <scope>IDENTIFICATION</scope>
    <source>
        <tissue evidence="4 5">Gonads</tissue>
    </source>
</reference>
<dbReference type="GO" id="GO:0070131">
    <property type="term" value="P:positive regulation of mitochondrial translation"/>
    <property type="evidence" value="ECO:0007669"/>
    <property type="project" value="TreeGrafter"/>
</dbReference>
<dbReference type="KEGG" id="lak:106169663"/>
<evidence type="ECO:0000256" key="1">
    <source>
        <dbReference type="ARBA" id="ARBA00008306"/>
    </source>
</evidence>
<evidence type="ECO:0000313" key="3">
    <source>
        <dbReference type="Proteomes" id="UP000085678"/>
    </source>
</evidence>
<keyword evidence="3" id="KW-1185">Reference proteome</keyword>
<dbReference type="PANTHER" id="PTHR16255">
    <property type="entry name" value="REQUIRED FOR MEIOTIC NUCLEAR DIVISION PROTEIN 1 HOMOLOG"/>
    <property type="match status" value="1"/>
</dbReference>
<dbReference type="AlphaFoldDB" id="A0A1S3J2P4"/>